<dbReference type="EMBL" id="RRYP01010038">
    <property type="protein sequence ID" value="TNV78656.1"/>
    <property type="molecule type" value="Genomic_DNA"/>
</dbReference>
<evidence type="ECO:0000313" key="4">
    <source>
        <dbReference type="EMBL" id="TNV78656.1"/>
    </source>
</evidence>
<evidence type="ECO:0000256" key="2">
    <source>
        <dbReference type="ARBA" id="ARBA00022980"/>
    </source>
</evidence>
<keyword evidence="5" id="KW-1185">Reference proteome</keyword>
<reference evidence="4" key="1">
    <citation type="submission" date="2019-06" db="EMBL/GenBank/DDBJ databases">
        <authorList>
            <person name="Zheng W."/>
        </authorList>
    </citation>
    <scope>NUCLEOTIDE SEQUENCE</scope>
    <source>
        <strain evidence="4">QDHG01</strain>
    </source>
</reference>
<dbReference type="AlphaFoldDB" id="A0A8J8NR41"/>
<name>A0A8J8NR41_HALGN</name>
<organism evidence="4 5">
    <name type="scientific">Halteria grandinella</name>
    <dbReference type="NCBI Taxonomy" id="5974"/>
    <lineage>
        <taxon>Eukaryota</taxon>
        <taxon>Sar</taxon>
        <taxon>Alveolata</taxon>
        <taxon>Ciliophora</taxon>
        <taxon>Intramacronucleata</taxon>
        <taxon>Spirotrichea</taxon>
        <taxon>Stichotrichia</taxon>
        <taxon>Sporadotrichida</taxon>
        <taxon>Halteriidae</taxon>
        <taxon>Halteria</taxon>
    </lineage>
</organism>
<protein>
    <submittedName>
        <fullName evidence="4">Uncharacterized protein</fullName>
    </submittedName>
</protein>
<gene>
    <name evidence="4" type="ORF">FGO68_gene1406</name>
</gene>
<dbReference type="PRINTS" id="PR00058">
    <property type="entry name" value="RIBOSOMALL5"/>
</dbReference>
<dbReference type="OrthoDB" id="309270at2759"/>
<dbReference type="Proteomes" id="UP000785679">
    <property type="component" value="Unassembled WGS sequence"/>
</dbReference>
<dbReference type="PANTHER" id="PTHR23410">
    <property type="entry name" value="RIBOSOMAL PROTEIN L5-RELATED"/>
    <property type="match status" value="1"/>
</dbReference>
<evidence type="ECO:0000256" key="1">
    <source>
        <dbReference type="ARBA" id="ARBA00007116"/>
    </source>
</evidence>
<dbReference type="GO" id="GO:0022625">
    <property type="term" value="C:cytosolic large ribosomal subunit"/>
    <property type="evidence" value="ECO:0007669"/>
    <property type="project" value="TreeGrafter"/>
</dbReference>
<evidence type="ECO:0000256" key="3">
    <source>
        <dbReference type="ARBA" id="ARBA00023274"/>
    </source>
</evidence>
<dbReference type="GO" id="GO:0006412">
    <property type="term" value="P:translation"/>
    <property type="evidence" value="ECO:0007669"/>
    <property type="project" value="InterPro"/>
</dbReference>
<dbReference type="GO" id="GO:0003735">
    <property type="term" value="F:structural constituent of ribosome"/>
    <property type="evidence" value="ECO:0007669"/>
    <property type="project" value="InterPro"/>
</dbReference>
<dbReference type="InterPro" id="IPR005485">
    <property type="entry name" value="Rbsml_uL18_euk_arch"/>
</dbReference>
<comment type="similarity">
    <text evidence="1">Belongs to the universal ribosomal protein uL18 family.</text>
</comment>
<proteinExistence type="inferred from homology"/>
<dbReference type="PANTHER" id="PTHR23410:SF12">
    <property type="entry name" value="LARGE RIBOSOMAL SUBUNIT PROTEIN UL18"/>
    <property type="match status" value="1"/>
</dbReference>
<accession>A0A8J8NR41</accession>
<sequence length="126" mass="14867">MAFVKTIKTSSYFSRYQVKYRRRREGKTDYQARRRLIQQDKNKYESKKYRLVVRRTNTKIIVQIIYATIQGDRVLAQADSNELKRFGLEAGLTNYAASFEALYKKVHAEIRKARIIAKITKAAQKK</sequence>
<dbReference type="SUPFAM" id="SSF53137">
    <property type="entry name" value="Translational machinery components"/>
    <property type="match status" value="1"/>
</dbReference>
<keyword evidence="2" id="KW-0689">Ribosomal protein</keyword>
<keyword evidence="3" id="KW-0687">Ribonucleoprotein</keyword>
<dbReference type="Pfam" id="PF17144">
    <property type="entry name" value="Ribosomal_L5e"/>
    <property type="match status" value="1"/>
</dbReference>
<evidence type="ECO:0000313" key="5">
    <source>
        <dbReference type="Proteomes" id="UP000785679"/>
    </source>
</evidence>
<dbReference type="GO" id="GO:0008097">
    <property type="term" value="F:5S rRNA binding"/>
    <property type="evidence" value="ECO:0007669"/>
    <property type="project" value="InterPro"/>
</dbReference>
<comment type="caution">
    <text evidence="4">The sequence shown here is derived from an EMBL/GenBank/DDBJ whole genome shotgun (WGS) entry which is preliminary data.</text>
</comment>
<dbReference type="GO" id="GO:0000027">
    <property type="term" value="P:ribosomal large subunit assembly"/>
    <property type="evidence" value="ECO:0007669"/>
    <property type="project" value="TreeGrafter"/>
</dbReference>
<dbReference type="Gene3D" id="3.30.420.100">
    <property type="match status" value="1"/>
</dbReference>